<dbReference type="GO" id="GO:0016616">
    <property type="term" value="F:oxidoreductase activity, acting on the CH-OH group of donors, NAD or NADP as acceptor"/>
    <property type="evidence" value="ECO:0007669"/>
    <property type="project" value="InterPro"/>
</dbReference>
<organism evidence="4">
    <name type="scientific">Populus trichocarpa</name>
    <name type="common">Western balsam poplar</name>
    <name type="synonym">Populus balsamifera subsp. trichocarpa</name>
    <dbReference type="NCBI Taxonomy" id="3694"/>
    <lineage>
        <taxon>Eukaryota</taxon>
        <taxon>Viridiplantae</taxon>
        <taxon>Streptophyta</taxon>
        <taxon>Embryophyta</taxon>
        <taxon>Tracheophyta</taxon>
        <taxon>Spermatophyta</taxon>
        <taxon>Magnoliopsida</taxon>
        <taxon>eudicotyledons</taxon>
        <taxon>Gunneridae</taxon>
        <taxon>Pentapetalae</taxon>
        <taxon>rosids</taxon>
        <taxon>fabids</taxon>
        <taxon>Malpighiales</taxon>
        <taxon>Salicaceae</taxon>
        <taxon>Saliceae</taxon>
        <taxon>Populus</taxon>
    </lineage>
</organism>
<dbReference type="STRING" id="3694.A0A2K1R4D3"/>
<evidence type="ECO:0000256" key="2">
    <source>
        <dbReference type="ARBA" id="ARBA00023002"/>
    </source>
</evidence>
<name>A0A2K1R4D3_POPTR</name>
<reference evidence="4" key="2">
    <citation type="submission" date="2017-07" db="EMBL/GenBank/DDBJ databases">
        <title>WGS assembly of Populus trichocarpa.</title>
        <authorList>
            <person name="Tuskan G."/>
            <person name="Difazio S."/>
            <person name="Jansson S."/>
            <person name="Bohlmann J."/>
            <person name="Grigoriev I."/>
            <person name="Hellsten U."/>
            <person name="Putnam N."/>
            <person name="Ralph S."/>
            <person name="Rombauts S."/>
            <person name="Salamov A."/>
            <person name="Schein J."/>
            <person name="Sterck L."/>
            <person name="Aerts A."/>
            <person name="Bhalerao R."/>
            <person name="Bhalerao R."/>
            <person name="Blaudez D."/>
            <person name="Boerjan W."/>
            <person name="Brun A."/>
            <person name="Brunner A."/>
            <person name="Busov V."/>
            <person name="Campbell M."/>
            <person name="Carlson J."/>
            <person name="Chalot M."/>
            <person name="Chapman J."/>
            <person name="Chen G."/>
            <person name="Cooper D."/>
            <person name="Coutinho P."/>
            <person name="Couturier J."/>
            <person name="Covert S."/>
            <person name="Cronk Q."/>
            <person name="Cunningham R."/>
            <person name="Davis J."/>
            <person name="Degroeve S."/>
            <person name="Dejardin A."/>
            <person name="Depamphilis C."/>
            <person name="Detter J."/>
            <person name="Dirks B."/>
            <person name="Dubchak I."/>
            <person name="Duplessis S."/>
            <person name="Ehlting J."/>
            <person name="Ellis B."/>
            <person name="Gendler K."/>
            <person name="Goodstein D."/>
            <person name="Gribskov M."/>
            <person name="Grimwood J."/>
            <person name="Groover A."/>
            <person name="Gunter L."/>
            <person name="Hamberger B."/>
            <person name="Heinze B."/>
            <person name="Helariutta Y."/>
            <person name="Henrissat B."/>
            <person name="Holligan D."/>
            <person name="Holt R."/>
            <person name="Huang W."/>
            <person name="Islam-Faridi N."/>
            <person name="Jones S."/>
            <person name="Jones-Rhoades M."/>
            <person name="Jorgensen R."/>
            <person name="Joshi C."/>
            <person name="Kangasjarvi J."/>
            <person name="Karlsson J."/>
            <person name="Kelleher C."/>
            <person name="Kirkpatrick R."/>
            <person name="Kirst M."/>
            <person name="Kohler A."/>
            <person name="Kalluri U."/>
            <person name="Larimer F."/>
            <person name="Leebens-Mack J."/>
            <person name="Leple J."/>
            <person name="Locascio P."/>
            <person name="Lou Y."/>
            <person name="Lucas S."/>
            <person name="Martin F."/>
            <person name="Montanini B."/>
            <person name="Napoli C."/>
            <person name="Nelson D."/>
            <person name="Nelson C."/>
            <person name="Nieminen K."/>
            <person name="Nilsson O."/>
            <person name="Pereda V."/>
            <person name="Peter G."/>
            <person name="Philippe R."/>
            <person name="Pilate G."/>
            <person name="Poliakov A."/>
            <person name="Razumovskaya J."/>
            <person name="Richardson P."/>
            <person name="Rinaldi C."/>
            <person name="Ritland K."/>
            <person name="Rouze P."/>
            <person name="Ryaboy D."/>
            <person name="Schmutz J."/>
            <person name="Schrader J."/>
            <person name="Segerman B."/>
            <person name="Shin H."/>
            <person name="Siddiqui A."/>
            <person name="Sterky F."/>
            <person name="Terry A."/>
            <person name="Tsai C."/>
            <person name="Uberbacher E."/>
            <person name="Unneberg P."/>
            <person name="Vahala J."/>
            <person name="Wall K."/>
            <person name="Wessler S."/>
            <person name="Yang G."/>
            <person name="Yin T."/>
            <person name="Douglas C."/>
            <person name="Marra M."/>
            <person name="Sandberg G."/>
            <person name="Van De Peer Y."/>
            <person name="Rokhsar D."/>
        </authorList>
    </citation>
    <scope>NUCLEOTIDE SEQUENCE</scope>
    <source>
        <strain evidence="4">Nisqually-1</strain>
    </source>
</reference>
<dbReference type="GO" id="GO:0006694">
    <property type="term" value="P:steroid biosynthetic process"/>
    <property type="evidence" value="ECO:0007669"/>
    <property type="project" value="InterPro"/>
</dbReference>
<gene>
    <name evidence="4" type="ORF">POPTR_T168600</name>
</gene>
<protein>
    <recommendedName>
        <fullName evidence="3">3-beta hydroxysteroid dehydrogenase/isomerase domain-containing protein</fullName>
    </recommendedName>
</protein>
<dbReference type="PANTHER" id="PTHR10366">
    <property type="entry name" value="NAD DEPENDENT EPIMERASE/DEHYDRATASE"/>
    <property type="match status" value="1"/>
</dbReference>
<dbReference type="InterPro" id="IPR036291">
    <property type="entry name" value="NAD(P)-bd_dom_sf"/>
</dbReference>
<proteinExistence type="predicted"/>
<evidence type="ECO:0000256" key="1">
    <source>
        <dbReference type="ARBA" id="ARBA00022857"/>
    </source>
</evidence>
<dbReference type="AlphaFoldDB" id="A0A2K1R4D3"/>
<dbReference type="Gene3D" id="3.40.50.720">
    <property type="entry name" value="NAD(P)-binding Rossmann-like Domain"/>
    <property type="match status" value="1"/>
</dbReference>
<reference evidence="4" key="1">
    <citation type="journal article" date="2006" name="Science">
        <title>The genome of black cottonwood, Populus trichocarpa (Torr. &amp; Gray).</title>
        <authorList>
            <person name="Tuskan G.A."/>
            <person name="Difazio S."/>
            <person name="Jansson S."/>
            <person name="Bohlmann J."/>
            <person name="Grigoriev I."/>
            <person name="Hellsten U."/>
            <person name="Putnam N."/>
            <person name="Ralph S."/>
            <person name="Rombauts S."/>
            <person name="Salamov A."/>
            <person name="Schein J."/>
            <person name="Sterck L."/>
            <person name="Aerts A."/>
            <person name="Bhalerao R.R."/>
            <person name="Bhalerao R.P."/>
            <person name="Blaudez D."/>
            <person name="Boerjan W."/>
            <person name="Brun A."/>
            <person name="Brunner A."/>
            <person name="Busov V."/>
            <person name="Campbell M."/>
            <person name="Carlson J."/>
            <person name="Chalot M."/>
            <person name="Chapman J."/>
            <person name="Chen G.L."/>
            <person name="Cooper D."/>
            <person name="Coutinho P.M."/>
            <person name="Couturier J."/>
            <person name="Covert S."/>
            <person name="Cronk Q."/>
            <person name="Cunningham R."/>
            <person name="Davis J."/>
            <person name="Degroeve S."/>
            <person name="Dejardin A."/>
            <person name="Depamphilis C."/>
            <person name="Detter J."/>
            <person name="Dirks B."/>
            <person name="Dubchak I."/>
            <person name="Duplessis S."/>
            <person name="Ehlting J."/>
            <person name="Ellis B."/>
            <person name="Gendler K."/>
            <person name="Goodstein D."/>
            <person name="Gribskov M."/>
            <person name="Grimwood J."/>
            <person name="Groover A."/>
            <person name="Gunter L."/>
            <person name="Hamberger B."/>
            <person name="Heinze B."/>
            <person name="Helariutta Y."/>
            <person name="Henrissat B."/>
            <person name="Holligan D."/>
            <person name="Holt R."/>
            <person name="Huang W."/>
            <person name="Islam-Faridi N."/>
            <person name="Jones S."/>
            <person name="Jones-Rhoades M."/>
            <person name="Jorgensen R."/>
            <person name="Joshi C."/>
            <person name="Kangasjarvi J."/>
            <person name="Karlsson J."/>
            <person name="Kelleher C."/>
            <person name="Kirkpatrick R."/>
            <person name="Kirst M."/>
            <person name="Kohler A."/>
            <person name="Kalluri U."/>
            <person name="Larimer F."/>
            <person name="Leebens-Mack J."/>
            <person name="Leple J.C."/>
            <person name="Locascio P."/>
            <person name="Lou Y."/>
            <person name="Lucas S."/>
            <person name="Martin F."/>
            <person name="Montanini B."/>
            <person name="Napoli C."/>
            <person name="Nelson D.R."/>
            <person name="Nelson C."/>
            <person name="Nieminen K."/>
            <person name="Nilsson O."/>
            <person name="Pereda V."/>
            <person name="Peter G."/>
            <person name="Philippe R."/>
            <person name="Pilate G."/>
            <person name="Poliakov A."/>
            <person name="Razumovskaya J."/>
            <person name="Richardson P."/>
            <person name="Rinaldi C."/>
            <person name="Ritland K."/>
            <person name="Rouze P."/>
            <person name="Ryaboy D."/>
            <person name="Schmutz J."/>
            <person name="Schrader J."/>
            <person name="Segerman B."/>
            <person name="Shin H."/>
            <person name="Siddiqui A."/>
            <person name="Sterky F."/>
            <person name="Terry A."/>
            <person name="Tsai C.J."/>
            <person name="Uberbacher E."/>
            <person name="Unneberg P."/>
            <person name="Vahala J."/>
            <person name="Wall K."/>
            <person name="Wessler S."/>
            <person name="Yang G."/>
            <person name="Yin T."/>
            <person name="Douglas C."/>
            <person name="Marra M."/>
            <person name="Sandberg G."/>
            <person name="Van de Peer Y."/>
            <person name="Rokhsar D."/>
        </authorList>
    </citation>
    <scope>NUCLEOTIDE SEQUENCE [LARGE SCALE GENOMIC DNA]</scope>
    <source>
        <strain evidence="4">Nisqually-1</strain>
    </source>
</reference>
<dbReference type="InterPro" id="IPR002225">
    <property type="entry name" value="3Beta_OHSteriod_DH/Estase"/>
</dbReference>
<dbReference type="PANTHER" id="PTHR10366:SF563">
    <property type="entry name" value="CINNAMOYL-COA REDUCTASE 16"/>
    <property type="match status" value="1"/>
</dbReference>
<keyword evidence="1" id="KW-0521">NADP</keyword>
<sequence>MLNYHKTSQRIAAIPASTNSTAPLPQDFGNGEAEEVVIQGAADGTLGILKACLNSKTVKRVVYTSSASAVAFNDSGVEMMDGSYWSNVDYIRASNLSTGLYFKAV</sequence>
<dbReference type="SUPFAM" id="SSF51735">
    <property type="entry name" value="NAD(P)-binding Rossmann-fold domains"/>
    <property type="match status" value="1"/>
</dbReference>
<dbReference type="InterPro" id="IPR050425">
    <property type="entry name" value="NAD(P)_dehydrat-like"/>
</dbReference>
<dbReference type="Pfam" id="PF01073">
    <property type="entry name" value="3Beta_HSD"/>
    <property type="match status" value="1"/>
</dbReference>
<evidence type="ECO:0000313" key="4">
    <source>
        <dbReference type="EMBL" id="PNS22145.1"/>
    </source>
</evidence>
<keyword evidence="2" id="KW-0560">Oxidoreductase</keyword>
<dbReference type="InParanoid" id="A0A2K1R4D3"/>
<evidence type="ECO:0000259" key="3">
    <source>
        <dbReference type="Pfam" id="PF01073"/>
    </source>
</evidence>
<accession>A0A2K1R4D3</accession>
<feature type="domain" description="3-beta hydroxysteroid dehydrogenase/isomerase" evidence="3">
    <location>
        <begin position="35"/>
        <end position="83"/>
    </location>
</feature>
<dbReference type="EMBL" id="KZ623709">
    <property type="protein sequence ID" value="PNS22145.1"/>
    <property type="molecule type" value="Genomic_DNA"/>
</dbReference>